<keyword evidence="3" id="KW-1185">Reference proteome</keyword>
<dbReference type="EMBL" id="ML178817">
    <property type="protein sequence ID" value="TFL05238.1"/>
    <property type="molecule type" value="Genomic_DNA"/>
</dbReference>
<proteinExistence type="predicted"/>
<evidence type="ECO:0000313" key="2">
    <source>
        <dbReference type="EMBL" id="TFL05238.1"/>
    </source>
</evidence>
<organism evidence="2 3">
    <name type="scientific">Pterulicium gracile</name>
    <dbReference type="NCBI Taxonomy" id="1884261"/>
    <lineage>
        <taxon>Eukaryota</taxon>
        <taxon>Fungi</taxon>
        <taxon>Dikarya</taxon>
        <taxon>Basidiomycota</taxon>
        <taxon>Agaricomycotina</taxon>
        <taxon>Agaricomycetes</taxon>
        <taxon>Agaricomycetidae</taxon>
        <taxon>Agaricales</taxon>
        <taxon>Pleurotineae</taxon>
        <taxon>Pterulaceae</taxon>
        <taxon>Pterulicium</taxon>
    </lineage>
</organism>
<dbReference type="AlphaFoldDB" id="A0A5C3QV30"/>
<sequence>MISTVQSHSASIDATLRNKLDTNVQAREIIDKQMKDLETQLISLKARRNQHTSISVLPPEVLSLILTLSVQALDTYKSISWRRCNELTTVCKFWRTVALETPALWSDIMLRECRKLPQMLARSKHSPLSLRVDQYIHARHSRTLTAGTLQAILIPTRLQRLHVRCDLGMMREYVEHFPQEAPLLESLHLRCTDDYMSMSYPLPPQVLLSPKPALRHITLTSCVIPWSSIPEEDDLLSNLYTLAMHRTSPPIPSALLWKILSSSPNLEQLELSHALSPTLGSDAAGSRTVELRHLERMTLADHPDAMSQLLRCLKLPPVSQVEIRVEMPLDSEEDQSPFFSAIIESCGVSVNNGSSTQWNSLQAIIEDGSVDLIFRSLSGDEAETSSLWNDIYRLRVPRPQATGPRLKLLFEDVRADDVLRNLHIQGLQNMSLTCLDSDHPCTSRWADFFERHSAICGLHLAGGGIYVALEALGSPQDVLPPPAKGKRGGKSTRGKREEAPVRKQTQEQSAAADVPSKQLLLPTLRSIDLEEQNFLQTTCRRHCPAFRTVEDMLIDRCNYHVPIDMLKITESRGFNETTLASLEHVAGAERVSWDGHYGAPAESMDDSDEDYDDYGYDYPYYDDGGADDDDIYSTGPFSYPPVGFGAMLGFY</sequence>
<gene>
    <name evidence="2" type="ORF">BDV98DRAFT_601636</name>
</gene>
<evidence type="ECO:0000313" key="3">
    <source>
        <dbReference type="Proteomes" id="UP000305067"/>
    </source>
</evidence>
<feature type="compositionally biased region" description="Basic and acidic residues" evidence="1">
    <location>
        <begin position="494"/>
        <end position="505"/>
    </location>
</feature>
<feature type="region of interest" description="Disordered" evidence="1">
    <location>
        <begin position="477"/>
        <end position="515"/>
    </location>
</feature>
<protein>
    <submittedName>
        <fullName evidence="2">Uncharacterized protein</fullName>
    </submittedName>
</protein>
<evidence type="ECO:0000256" key="1">
    <source>
        <dbReference type="SAM" id="MobiDB-lite"/>
    </source>
</evidence>
<accession>A0A5C3QV30</accession>
<dbReference type="InterPro" id="IPR032675">
    <property type="entry name" value="LRR_dom_sf"/>
</dbReference>
<name>A0A5C3QV30_9AGAR</name>
<reference evidence="2 3" key="1">
    <citation type="journal article" date="2019" name="Nat. Ecol. Evol.">
        <title>Megaphylogeny resolves global patterns of mushroom evolution.</title>
        <authorList>
            <person name="Varga T."/>
            <person name="Krizsan K."/>
            <person name="Foldi C."/>
            <person name="Dima B."/>
            <person name="Sanchez-Garcia M."/>
            <person name="Sanchez-Ramirez S."/>
            <person name="Szollosi G.J."/>
            <person name="Szarkandi J.G."/>
            <person name="Papp V."/>
            <person name="Albert L."/>
            <person name="Andreopoulos W."/>
            <person name="Angelini C."/>
            <person name="Antonin V."/>
            <person name="Barry K.W."/>
            <person name="Bougher N.L."/>
            <person name="Buchanan P."/>
            <person name="Buyck B."/>
            <person name="Bense V."/>
            <person name="Catcheside P."/>
            <person name="Chovatia M."/>
            <person name="Cooper J."/>
            <person name="Damon W."/>
            <person name="Desjardin D."/>
            <person name="Finy P."/>
            <person name="Geml J."/>
            <person name="Haridas S."/>
            <person name="Hughes K."/>
            <person name="Justo A."/>
            <person name="Karasinski D."/>
            <person name="Kautmanova I."/>
            <person name="Kiss B."/>
            <person name="Kocsube S."/>
            <person name="Kotiranta H."/>
            <person name="LaButti K.M."/>
            <person name="Lechner B.E."/>
            <person name="Liimatainen K."/>
            <person name="Lipzen A."/>
            <person name="Lukacs Z."/>
            <person name="Mihaltcheva S."/>
            <person name="Morgado L.N."/>
            <person name="Niskanen T."/>
            <person name="Noordeloos M.E."/>
            <person name="Ohm R.A."/>
            <person name="Ortiz-Santana B."/>
            <person name="Ovrebo C."/>
            <person name="Racz N."/>
            <person name="Riley R."/>
            <person name="Savchenko A."/>
            <person name="Shiryaev A."/>
            <person name="Soop K."/>
            <person name="Spirin V."/>
            <person name="Szebenyi C."/>
            <person name="Tomsovsky M."/>
            <person name="Tulloss R.E."/>
            <person name="Uehling J."/>
            <person name="Grigoriev I.V."/>
            <person name="Vagvolgyi C."/>
            <person name="Papp T."/>
            <person name="Martin F.M."/>
            <person name="Miettinen O."/>
            <person name="Hibbett D.S."/>
            <person name="Nagy L.G."/>
        </authorList>
    </citation>
    <scope>NUCLEOTIDE SEQUENCE [LARGE SCALE GENOMIC DNA]</scope>
    <source>
        <strain evidence="2 3">CBS 309.79</strain>
    </source>
</reference>
<dbReference type="Proteomes" id="UP000305067">
    <property type="component" value="Unassembled WGS sequence"/>
</dbReference>
<feature type="compositionally biased region" description="Basic residues" evidence="1">
    <location>
        <begin position="484"/>
        <end position="493"/>
    </location>
</feature>
<dbReference type="OrthoDB" id="3172239at2759"/>
<dbReference type="SUPFAM" id="SSF52047">
    <property type="entry name" value="RNI-like"/>
    <property type="match status" value="1"/>
</dbReference>
<dbReference type="Gene3D" id="3.80.10.10">
    <property type="entry name" value="Ribonuclease Inhibitor"/>
    <property type="match status" value="1"/>
</dbReference>